<sequence>MKSGKFSSVAFVAIIFVFEISVTSARPNRRNSGERFQRETSYEGVNDAKDKVWDHLQDIDNVPDLAEFISSASPCMQGPLIEVWQRIQKVSYESRKRYRRDTYAAAIEQNQNVLDRLREIESVDDLTDFISSASPCLQPLLAETWKAFRRQAYESRRRNRYASNQSRREN</sequence>
<keyword evidence="1" id="KW-0732">Signal</keyword>
<dbReference type="Proteomes" id="UP001642540">
    <property type="component" value="Unassembled WGS sequence"/>
</dbReference>
<evidence type="ECO:0000256" key="1">
    <source>
        <dbReference type="SAM" id="SignalP"/>
    </source>
</evidence>
<protein>
    <submittedName>
        <fullName evidence="2">Uncharacterized protein</fullName>
    </submittedName>
</protein>
<feature type="chain" id="PRO_5047282367" evidence="1">
    <location>
        <begin position="26"/>
        <end position="170"/>
    </location>
</feature>
<proteinExistence type="predicted"/>
<comment type="caution">
    <text evidence="2">The sequence shown here is derived from an EMBL/GenBank/DDBJ whole genome shotgun (WGS) entry which is preliminary data.</text>
</comment>
<gene>
    <name evidence="2" type="ORF">ODALV1_LOCUS28870</name>
</gene>
<accession>A0ABP1S2M6</accession>
<evidence type="ECO:0000313" key="3">
    <source>
        <dbReference type="Proteomes" id="UP001642540"/>
    </source>
</evidence>
<reference evidence="2 3" key="1">
    <citation type="submission" date="2024-08" db="EMBL/GenBank/DDBJ databases">
        <authorList>
            <person name="Cucini C."/>
            <person name="Frati F."/>
        </authorList>
    </citation>
    <scope>NUCLEOTIDE SEQUENCE [LARGE SCALE GENOMIC DNA]</scope>
</reference>
<name>A0ABP1S2M6_9HEXA</name>
<organism evidence="2 3">
    <name type="scientific">Orchesella dallaii</name>
    <dbReference type="NCBI Taxonomy" id="48710"/>
    <lineage>
        <taxon>Eukaryota</taxon>
        <taxon>Metazoa</taxon>
        <taxon>Ecdysozoa</taxon>
        <taxon>Arthropoda</taxon>
        <taxon>Hexapoda</taxon>
        <taxon>Collembola</taxon>
        <taxon>Entomobryomorpha</taxon>
        <taxon>Entomobryoidea</taxon>
        <taxon>Orchesellidae</taxon>
        <taxon>Orchesellinae</taxon>
        <taxon>Orchesella</taxon>
    </lineage>
</organism>
<evidence type="ECO:0000313" key="2">
    <source>
        <dbReference type="EMBL" id="CAL8141831.1"/>
    </source>
</evidence>
<feature type="signal peptide" evidence="1">
    <location>
        <begin position="1"/>
        <end position="25"/>
    </location>
</feature>
<keyword evidence="3" id="KW-1185">Reference proteome</keyword>
<dbReference type="EMBL" id="CAXLJM020000148">
    <property type="protein sequence ID" value="CAL8141831.1"/>
    <property type="molecule type" value="Genomic_DNA"/>
</dbReference>